<evidence type="ECO:0000256" key="8">
    <source>
        <dbReference type="ARBA" id="ARBA00023049"/>
    </source>
</evidence>
<dbReference type="GO" id="GO:0005768">
    <property type="term" value="C:endosome"/>
    <property type="evidence" value="ECO:0007669"/>
    <property type="project" value="TreeGrafter"/>
</dbReference>
<evidence type="ECO:0000256" key="2">
    <source>
        <dbReference type="ARBA" id="ARBA00010981"/>
    </source>
</evidence>
<feature type="domain" description="MPN" evidence="10">
    <location>
        <begin position="229"/>
        <end position="357"/>
    </location>
</feature>
<comment type="similarity">
    <text evidence="2">Belongs to the peptidase M67C family.</text>
</comment>
<name>A0A811YKN2_NYCPR</name>
<dbReference type="GO" id="GO:0140492">
    <property type="term" value="F:metal-dependent deubiquitinase activity"/>
    <property type="evidence" value="ECO:0007669"/>
    <property type="project" value="InterPro"/>
</dbReference>
<dbReference type="InterPro" id="IPR044098">
    <property type="entry name" value="STAMBP/STALP-like_MPN"/>
</dbReference>
<dbReference type="SMART" id="SM00232">
    <property type="entry name" value="JAB_MPN"/>
    <property type="match status" value="1"/>
</dbReference>
<dbReference type="AlphaFoldDB" id="A0A811YKN2"/>
<reference evidence="11" key="1">
    <citation type="submission" date="2020-12" db="EMBL/GenBank/DDBJ databases">
        <authorList>
            <consortium name="Molecular Ecology Group"/>
        </authorList>
    </citation>
    <scope>NUCLEOTIDE SEQUENCE</scope>
    <source>
        <strain evidence="11">TBG_1078</strain>
    </source>
</reference>
<proteinExistence type="inferred from homology"/>
<evidence type="ECO:0000256" key="7">
    <source>
        <dbReference type="ARBA" id="ARBA00022833"/>
    </source>
</evidence>
<dbReference type="Proteomes" id="UP000645828">
    <property type="component" value="Unassembled WGS sequence"/>
</dbReference>
<dbReference type="PROSITE" id="PS50249">
    <property type="entry name" value="MPN"/>
    <property type="match status" value="1"/>
</dbReference>
<keyword evidence="4" id="KW-0479">Metal-binding</keyword>
<dbReference type="FunFam" id="3.40.140.10:FF:000010">
    <property type="entry name" value="AMSH-like protease isoform X1"/>
    <property type="match status" value="1"/>
</dbReference>
<evidence type="ECO:0000256" key="6">
    <source>
        <dbReference type="ARBA" id="ARBA00022801"/>
    </source>
</evidence>
<dbReference type="GO" id="GO:0070536">
    <property type="term" value="P:protein K63-linked deubiquitination"/>
    <property type="evidence" value="ECO:0007669"/>
    <property type="project" value="InterPro"/>
</dbReference>
<evidence type="ECO:0000256" key="5">
    <source>
        <dbReference type="ARBA" id="ARBA00022786"/>
    </source>
</evidence>
<sequence>MRLKMTVASIPEIPSDHSLWKKIDNFMVLMSDHGDVSLPPEDRINEDIPPRWYFHSGVEITRMASIYSEEGHIEHAFILYNKYITLFIEKLPKHRDCKSAIILEKKDTVRKLKEIAFPKAAELKEEVLKRYTKEHNEEKKREADKLARNKQQQLEQEQSHAFEEMIQNQELEKEWLKIVQEFGKVDPGLGGPLVPDLEKPSPDVFPPAPVASAQPVIPLTPAIDGLRHVVVPERLCSQFLQLASANTARGVETCGILCGKLMRNEFTITHVLIPKQSARSDYCHTENEEELPLQDQQGLITLDWIHTHPTQTAFLSSVDLHTQCSYQMMWPESIAIVCLPPTPKFQETGFFKLTDHGLEEISSCRQNGFHPHSKDPPLFCSCGHMTVVARAVTIRDL</sequence>
<keyword evidence="7" id="KW-0862">Zinc</keyword>
<dbReference type="EMBL" id="CAJHUB010000678">
    <property type="protein sequence ID" value="CAD7677404.1"/>
    <property type="molecule type" value="Genomic_DNA"/>
</dbReference>
<dbReference type="InterPro" id="IPR037518">
    <property type="entry name" value="MPN"/>
</dbReference>
<dbReference type="GO" id="GO:0046872">
    <property type="term" value="F:metal ion binding"/>
    <property type="evidence" value="ECO:0007669"/>
    <property type="project" value="UniProtKB-KW"/>
</dbReference>
<dbReference type="InterPro" id="IPR000555">
    <property type="entry name" value="JAMM/MPN+_dom"/>
</dbReference>
<gene>
    <name evidence="11" type="ORF">NYPRO_LOCUS10202</name>
</gene>
<accession>A0A811YKN2</accession>
<dbReference type="SUPFAM" id="SSF140856">
    <property type="entry name" value="USP8 N-terminal domain-like"/>
    <property type="match status" value="1"/>
</dbReference>
<comment type="cofactor">
    <cofactor evidence="1">
        <name>Zn(2+)</name>
        <dbReference type="ChEBI" id="CHEBI:29105"/>
    </cofactor>
</comment>
<dbReference type="CDD" id="cd08066">
    <property type="entry name" value="MPN_AMSH_like"/>
    <property type="match status" value="1"/>
</dbReference>
<dbReference type="PANTHER" id="PTHR12947">
    <property type="entry name" value="AMSH-LIKE PROTEASE"/>
    <property type="match status" value="1"/>
</dbReference>
<dbReference type="Gene3D" id="3.40.140.10">
    <property type="entry name" value="Cytidine Deaminase, domain 2"/>
    <property type="match status" value="1"/>
</dbReference>
<comment type="caution">
    <text evidence="11">The sequence shown here is derived from an EMBL/GenBank/DDBJ whole genome shotgun (WGS) entry which is preliminary data.</text>
</comment>
<dbReference type="Gene3D" id="1.20.58.80">
    <property type="entry name" value="Phosphotransferase system, lactose/cellobiose-type IIA subunit"/>
    <property type="match status" value="1"/>
</dbReference>
<keyword evidence="6" id="KW-0378">Hydrolase</keyword>
<evidence type="ECO:0000256" key="1">
    <source>
        <dbReference type="ARBA" id="ARBA00001947"/>
    </source>
</evidence>
<dbReference type="GO" id="GO:0061578">
    <property type="term" value="F:K63-linked deubiquitinase activity"/>
    <property type="evidence" value="ECO:0007669"/>
    <property type="project" value="InterPro"/>
</dbReference>
<keyword evidence="8" id="KW-0482">Metalloprotease</keyword>
<feature type="region of interest" description="Disordered" evidence="9">
    <location>
        <begin position="134"/>
        <end position="154"/>
    </location>
</feature>
<dbReference type="InterPro" id="IPR015063">
    <property type="entry name" value="USP8_dimer"/>
</dbReference>
<dbReference type="GO" id="GO:0032154">
    <property type="term" value="C:cleavage furrow"/>
    <property type="evidence" value="ECO:0007669"/>
    <property type="project" value="TreeGrafter"/>
</dbReference>
<dbReference type="GO" id="GO:0006508">
    <property type="term" value="P:proteolysis"/>
    <property type="evidence" value="ECO:0007669"/>
    <property type="project" value="UniProtKB-KW"/>
</dbReference>
<evidence type="ECO:0000256" key="9">
    <source>
        <dbReference type="SAM" id="MobiDB-lite"/>
    </source>
</evidence>
<dbReference type="Pfam" id="PF08969">
    <property type="entry name" value="USP8_dimer"/>
    <property type="match status" value="1"/>
</dbReference>
<keyword evidence="5" id="KW-0833">Ubl conjugation pathway</keyword>
<evidence type="ECO:0000259" key="10">
    <source>
        <dbReference type="PROSITE" id="PS50249"/>
    </source>
</evidence>
<evidence type="ECO:0000313" key="12">
    <source>
        <dbReference type="Proteomes" id="UP000645828"/>
    </source>
</evidence>
<evidence type="ECO:0000256" key="4">
    <source>
        <dbReference type="ARBA" id="ARBA00022723"/>
    </source>
</evidence>
<evidence type="ECO:0000256" key="3">
    <source>
        <dbReference type="ARBA" id="ARBA00022670"/>
    </source>
</evidence>
<organism evidence="11 12">
    <name type="scientific">Nyctereutes procyonoides</name>
    <name type="common">Raccoon dog</name>
    <name type="synonym">Canis procyonoides</name>
    <dbReference type="NCBI Taxonomy" id="34880"/>
    <lineage>
        <taxon>Eukaryota</taxon>
        <taxon>Metazoa</taxon>
        <taxon>Chordata</taxon>
        <taxon>Craniata</taxon>
        <taxon>Vertebrata</taxon>
        <taxon>Euteleostomi</taxon>
        <taxon>Mammalia</taxon>
        <taxon>Eutheria</taxon>
        <taxon>Laurasiatheria</taxon>
        <taxon>Carnivora</taxon>
        <taxon>Caniformia</taxon>
        <taxon>Canidae</taxon>
        <taxon>Nyctereutes</taxon>
    </lineage>
</organism>
<keyword evidence="3" id="KW-0645">Protease</keyword>
<protein>
    <submittedName>
        <fullName evidence="11">(raccoon dog) hypothetical protein</fullName>
    </submittedName>
</protein>
<dbReference type="PANTHER" id="PTHR12947:SF8">
    <property type="entry name" value="STAM-BINDING PROTEIN"/>
    <property type="match status" value="1"/>
</dbReference>
<dbReference type="Pfam" id="PF01398">
    <property type="entry name" value="JAB"/>
    <property type="match status" value="1"/>
</dbReference>
<evidence type="ECO:0000313" key="11">
    <source>
        <dbReference type="EMBL" id="CAD7677404.1"/>
    </source>
</evidence>
<feature type="compositionally biased region" description="Basic and acidic residues" evidence="9">
    <location>
        <begin position="134"/>
        <end position="147"/>
    </location>
</feature>
<dbReference type="SUPFAM" id="SSF102712">
    <property type="entry name" value="JAB1/MPN domain"/>
    <property type="match status" value="1"/>
</dbReference>
<keyword evidence="12" id="KW-1185">Reference proteome</keyword>